<evidence type="ECO:0000313" key="2">
    <source>
        <dbReference type="Proteomes" id="UP000784294"/>
    </source>
</evidence>
<dbReference type="Proteomes" id="UP000784294">
    <property type="component" value="Unassembled WGS sequence"/>
</dbReference>
<protein>
    <submittedName>
        <fullName evidence="1">Uncharacterized protein</fullName>
    </submittedName>
</protein>
<organism evidence="1 2">
    <name type="scientific">Protopolystoma xenopodis</name>
    <dbReference type="NCBI Taxonomy" id="117903"/>
    <lineage>
        <taxon>Eukaryota</taxon>
        <taxon>Metazoa</taxon>
        <taxon>Spiralia</taxon>
        <taxon>Lophotrochozoa</taxon>
        <taxon>Platyhelminthes</taxon>
        <taxon>Monogenea</taxon>
        <taxon>Polyopisthocotylea</taxon>
        <taxon>Polystomatidea</taxon>
        <taxon>Polystomatidae</taxon>
        <taxon>Protopolystoma</taxon>
    </lineage>
</organism>
<gene>
    <name evidence="1" type="ORF">PXEA_LOCUS17780</name>
</gene>
<accession>A0A448WZV2</accession>
<reference evidence="1" key="1">
    <citation type="submission" date="2018-11" db="EMBL/GenBank/DDBJ databases">
        <authorList>
            <consortium name="Pathogen Informatics"/>
        </authorList>
    </citation>
    <scope>NUCLEOTIDE SEQUENCE</scope>
</reference>
<comment type="caution">
    <text evidence="1">The sequence shown here is derived from an EMBL/GenBank/DDBJ whole genome shotgun (WGS) entry which is preliminary data.</text>
</comment>
<dbReference type="AlphaFoldDB" id="A0A448WZV2"/>
<sequence>MLNEAQLVRRTYPKRPTEPSYSFVQVGMNTGLCTKMATHCQDGSDFALNHLHLVTWREARAYTGKLEAHCPRGTMLISDLAPPIIDPCSCRADAGIFFRHLRLQVSCFPLLSSRISVCLCFGPATVLQFSDIEAITLVAVDSSVDVAVLLHFSLQIQKPQDLVTSGSVLSGPDTEADEVARAPSKPSSVWQTCARTV</sequence>
<proteinExistence type="predicted"/>
<evidence type="ECO:0000313" key="1">
    <source>
        <dbReference type="EMBL" id="VEL24340.1"/>
    </source>
</evidence>
<dbReference type="EMBL" id="CAAALY010067193">
    <property type="protein sequence ID" value="VEL24340.1"/>
    <property type="molecule type" value="Genomic_DNA"/>
</dbReference>
<name>A0A448WZV2_9PLAT</name>
<keyword evidence="2" id="KW-1185">Reference proteome</keyword>